<dbReference type="EMBL" id="BGPR01072722">
    <property type="protein sequence ID" value="GBO45568.1"/>
    <property type="molecule type" value="Genomic_DNA"/>
</dbReference>
<comment type="caution">
    <text evidence="1">The sequence shown here is derived from an EMBL/GenBank/DDBJ whole genome shotgun (WGS) entry which is preliminary data.</text>
</comment>
<dbReference type="AlphaFoldDB" id="A0A4Y2X8N3"/>
<sequence length="282" mass="31525">MLIICCSRLISCKVDRYCVFHHWLARRNPSAFSDCRGVQKIRYRPPFGRTVLLLYVTSSLEKCPPTCPPSKSVLSHMSLRKKVSSHISPSKILLSSDMSSSKVSSNMSSLEKCPSICPPSKSVLPMPSLEKRSPACHLMVRPPTCPPLNCLLEECPYVSSSKSVSPAYSPLKSVLLPSLEKVFLLHVLLEKCPPMSSPRPPNVLSLMRPPYVFSPRKVSSYILSREVSSPQCPPHVLPSKTVFPYVLPREVSSCMSFLKKVSSYMSSSFENQSVNLHSFDYR</sequence>
<evidence type="ECO:0000313" key="1">
    <source>
        <dbReference type="EMBL" id="GBO45568.1"/>
    </source>
</evidence>
<proteinExistence type="predicted"/>
<dbReference type="Proteomes" id="UP000499080">
    <property type="component" value="Unassembled WGS sequence"/>
</dbReference>
<gene>
    <name evidence="1" type="ORF">AVEN_77547_1</name>
</gene>
<accession>A0A4Y2X8N3</accession>
<evidence type="ECO:0000313" key="2">
    <source>
        <dbReference type="Proteomes" id="UP000499080"/>
    </source>
</evidence>
<reference evidence="1 2" key="1">
    <citation type="journal article" date="2019" name="Sci. Rep.">
        <title>Orb-weaving spider Araneus ventricosus genome elucidates the spidroin gene catalogue.</title>
        <authorList>
            <person name="Kono N."/>
            <person name="Nakamura H."/>
            <person name="Ohtoshi R."/>
            <person name="Moran D.A.P."/>
            <person name="Shinohara A."/>
            <person name="Yoshida Y."/>
            <person name="Fujiwara M."/>
            <person name="Mori M."/>
            <person name="Tomita M."/>
            <person name="Arakawa K."/>
        </authorList>
    </citation>
    <scope>NUCLEOTIDE SEQUENCE [LARGE SCALE GENOMIC DNA]</scope>
</reference>
<name>A0A4Y2X8N3_ARAVE</name>
<protein>
    <submittedName>
        <fullName evidence="1">Uncharacterized protein</fullName>
    </submittedName>
</protein>
<organism evidence="1 2">
    <name type="scientific">Araneus ventricosus</name>
    <name type="common">Orbweaver spider</name>
    <name type="synonym">Epeira ventricosa</name>
    <dbReference type="NCBI Taxonomy" id="182803"/>
    <lineage>
        <taxon>Eukaryota</taxon>
        <taxon>Metazoa</taxon>
        <taxon>Ecdysozoa</taxon>
        <taxon>Arthropoda</taxon>
        <taxon>Chelicerata</taxon>
        <taxon>Arachnida</taxon>
        <taxon>Araneae</taxon>
        <taxon>Araneomorphae</taxon>
        <taxon>Entelegynae</taxon>
        <taxon>Araneoidea</taxon>
        <taxon>Araneidae</taxon>
        <taxon>Araneus</taxon>
    </lineage>
</organism>
<keyword evidence="2" id="KW-1185">Reference proteome</keyword>